<name>A0A6B0U4A6_IXORI</name>
<feature type="signal peptide" evidence="1">
    <location>
        <begin position="1"/>
        <end position="21"/>
    </location>
</feature>
<dbReference type="AlphaFoldDB" id="A0A6B0U4A6"/>
<keyword evidence="1" id="KW-0732">Signal</keyword>
<accession>A0A6B0U4A6</accession>
<dbReference type="EMBL" id="GIFC01000953">
    <property type="protein sequence ID" value="MXU83036.1"/>
    <property type="molecule type" value="Transcribed_RNA"/>
</dbReference>
<evidence type="ECO:0000313" key="2">
    <source>
        <dbReference type="EMBL" id="MXU83036.1"/>
    </source>
</evidence>
<reference evidence="2" key="1">
    <citation type="submission" date="2019-12" db="EMBL/GenBank/DDBJ databases">
        <title>An insight into the sialome of adult female Ixodes ricinus ticks feeding for 6 days.</title>
        <authorList>
            <person name="Perner J."/>
            <person name="Ribeiro J.M.C."/>
        </authorList>
    </citation>
    <scope>NUCLEOTIDE SEQUENCE</scope>
    <source>
        <strain evidence="2">Semi-engorged</strain>
        <tissue evidence="2">Salivary glands</tissue>
    </source>
</reference>
<organism evidence="2">
    <name type="scientific">Ixodes ricinus</name>
    <name type="common">Common tick</name>
    <name type="synonym">Acarus ricinus</name>
    <dbReference type="NCBI Taxonomy" id="34613"/>
    <lineage>
        <taxon>Eukaryota</taxon>
        <taxon>Metazoa</taxon>
        <taxon>Ecdysozoa</taxon>
        <taxon>Arthropoda</taxon>
        <taxon>Chelicerata</taxon>
        <taxon>Arachnida</taxon>
        <taxon>Acari</taxon>
        <taxon>Parasitiformes</taxon>
        <taxon>Ixodida</taxon>
        <taxon>Ixodoidea</taxon>
        <taxon>Ixodidae</taxon>
        <taxon>Ixodinae</taxon>
        <taxon>Ixodes</taxon>
    </lineage>
</organism>
<evidence type="ECO:0000256" key="1">
    <source>
        <dbReference type="SAM" id="SignalP"/>
    </source>
</evidence>
<protein>
    <submittedName>
        <fullName evidence="2">Putative secreted protein</fullName>
    </submittedName>
</protein>
<feature type="chain" id="PRO_5025424524" evidence="1">
    <location>
        <begin position="22"/>
        <end position="73"/>
    </location>
</feature>
<proteinExistence type="predicted"/>
<sequence>MEAATWLFFLLMGERLPLFCGTSFSASPARVTGQGVCQVTYSEFPNFPRAFLTDSVECWPLLRFGECFVACAV</sequence>